<evidence type="ECO:0000313" key="1">
    <source>
        <dbReference type="EMBL" id="BFD45731.1"/>
    </source>
</evidence>
<evidence type="ECO:0008006" key="2">
    <source>
        <dbReference type="Google" id="ProtNLM"/>
    </source>
</evidence>
<accession>A0AAT9G7G7</accession>
<dbReference type="AlphaFoldDB" id="A0AAT9G7G7"/>
<reference evidence="1" key="1">
    <citation type="submission" date="2024-01" db="EMBL/GenBank/DDBJ databases">
        <title>Sequencing the genomes of a sandfly, Sergentomyia squamirostris, and its two endosymbionts.</title>
        <authorList>
            <person name="Itokawa K."/>
            <person name="Sanjoba C."/>
        </authorList>
    </citation>
    <scope>NUCLEOTIDE SEQUENCE</scope>
    <source>
        <strain evidence="1">RiSSQ</strain>
    </source>
</reference>
<protein>
    <recommendedName>
        <fullName evidence="2">LepB N-terminal domain-containing protein</fullName>
    </recommendedName>
</protein>
<gene>
    <name evidence="1" type="ORF">DMENIID0002_03770</name>
</gene>
<dbReference type="EMBL" id="AP029170">
    <property type="protein sequence ID" value="BFD45731.1"/>
    <property type="molecule type" value="Genomic_DNA"/>
</dbReference>
<name>A0AAT9G7G7_9RICK</name>
<organism evidence="1">
    <name type="scientific">Candidatus Tisiphia endosymbiont of Sergentomyia squamirostris</name>
    <dbReference type="NCBI Taxonomy" id="3113639"/>
    <lineage>
        <taxon>Bacteria</taxon>
        <taxon>Pseudomonadati</taxon>
        <taxon>Pseudomonadota</taxon>
        <taxon>Alphaproteobacteria</taxon>
        <taxon>Rickettsiales</taxon>
        <taxon>Rickettsiaceae</taxon>
        <taxon>Rickettsieae</taxon>
        <taxon>Candidatus Tisiphia</taxon>
    </lineage>
</organism>
<sequence>MATNQEEIKQSLHTQLFTTLIKLTKSNGKDQVVNDRISKKCEKLASSVIALAQEPSDSNIDLYKKKMQKLTHSKYIVSEALKVIKEAFPGDQNQVLRELIDIPLMDALAKENKPARPKKLVESEAKKRVEAMLRDKTIAQQENFQAKGYKQVGGSAGYIAEETATGNTFILKRFYKRHADCLTLSDSTRRTQAIQDRNDGVNELIASSMYQFLLYDRAPKEEMVIPDELNNKSLYVRSKFFDKVIQLAEFAKGTYTTSVGANNKNLKKLDGLEKVIAACHMLGDGDYHAGNLMVQNGKTITKIDHGRSFITFHQDFAAMVEETHKMFSYDEVNYTKAIKAGNLSFNIEEYSKALKQMTGQLDDHQIDAIIDQKVDELKKVKFNPKGLSTITRFEGDKFEEKQINNFDELRAFYKKNIKENLNNMKEIARAADTVAKFSNVSPEFKNGQWLEIFAKSPIKDPVAYAAHHNIEIEGKSALQWASEHDYQIKVPTQPVTINVQEQQWQKSLDGKWQEVEVSMPKVQKSVTSLNPTEYVADIDKRLESLENKIEYFVKETVTASKKITIEKLERFYDKLLTHLNKEKHLTDEDVKAIQNDLHYKENIVATAHLMEMTTPNLTVADKMRYKVANFCEKIGLSSLSKHLMHKITPEKLAKIDDTEKVVAESLKIKKILLKPKVKPVTVKSTPKARIGKVR</sequence>
<proteinExistence type="predicted"/>